<dbReference type="PANTHER" id="PTHR22891">
    <property type="entry name" value="EUKARYOTIC TRANSLATION INITIATION FACTOR 2C"/>
    <property type="match status" value="1"/>
</dbReference>
<dbReference type="SMART" id="SM00950">
    <property type="entry name" value="Piwi"/>
    <property type="match status" value="1"/>
</dbReference>
<dbReference type="EMBL" id="MG266015">
    <property type="protein sequence ID" value="AUM60042.1"/>
    <property type="molecule type" value="mRNA"/>
</dbReference>
<dbReference type="Pfam" id="PF02171">
    <property type="entry name" value="Piwi"/>
    <property type="match status" value="1"/>
</dbReference>
<dbReference type="Pfam" id="PF08699">
    <property type="entry name" value="ArgoL1"/>
    <property type="match status" value="1"/>
</dbReference>
<organism evidence="4">
    <name type="scientific">Diabrotica virgifera virgifera</name>
    <name type="common">western corn rootworm</name>
    <dbReference type="NCBI Taxonomy" id="50390"/>
    <lineage>
        <taxon>Eukaryota</taxon>
        <taxon>Metazoa</taxon>
        <taxon>Ecdysozoa</taxon>
        <taxon>Arthropoda</taxon>
        <taxon>Hexapoda</taxon>
        <taxon>Insecta</taxon>
        <taxon>Pterygota</taxon>
        <taxon>Neoptera</taxon>
        <taxon>Endopterygota</taxon>
        <taxon>Coleoptera</taxon>
        <taxon>Polyphaga</taxon>
        <taxon>Cucujiformia</taxon>
        <taxon>Chrysomeloidea</taxon>
        <taxon>Chrysomelidae</taxon>
        <taxon>Galerucinae</taxon>
        <taxon>Diabroticina</taxon>
        <taxon>Diabroticites</taxon>
        <taxon>Diabrotica</taxon>
    </lineage>
</organism>
<dbReference type="CDD" id="cd02846">
    <property type="entry name" value="PAZ_argonaute_like"/>
    <property type="match status" value="1"/>
</dbReference>
<evidence type="ECO:0000313" key="4">
    <source>
        <dbReference type="EMBL" id="AUM60042.1"/>
    </source>
</evidence>
<dbReference type="Gene3D" id="3.30.420.10">
    <property type="entry name" value="Ribonuclease H-like superfamily/Ribonuclease H"/>
    <property type="match status" value="1"/>
</dbReference>
<evidence type="ECO:0000259" key="3">
    <source>
        <dbReference type="PROSITE" id="PS50822"/>
    </source>
</evidence>
<dbReference type="SUPFAM" id="SSF101690">
    <property type="entry name" value="PAZ domain"/>
    <property type="match status" value="1"/>
</dbReference>
<dbReference type="InterPro" id="IPR032473">
    <property type="entry name" value="Argonaute_Mid_dom"/>
</dbReference>
<dbReference type="InterPro" id="IPR036397">
    <property type="entry name" value="RNaseH_sf"/>
</dbReference>
<gene>
    <name evidence="4" type="primary">Ago2</name>
</gene>
<dbReference type="InterPro" id="IPR045246">
    <property type="entry name" value="Piwi_ago-like"/>
</dbReference>
<dbReference type="Gene3D" id="3.40.50.2300">
    <property type="match status" value="1"/>
</dbReference>
<dbReference type="Pfam" id="PF16488">
    <property type="entry name" value="ArgoL2"/>
    <property type="match status" value="1"/>
</dbReference>
<dbReference type="Pfam" id="PF02170">
    <property type="entry name" value="PAZ"/>
    <property type="match status" value="1"/>
</dbReference>
<dbReference type="InterPro" id="IPR032474">
    <property type="entry name" value="Argonaute_N"/>
</dbReference>
<proteinExistence type="evidence at transcript level"/>
<dbReference type="PROSITE" id="PS50821">
    <property type="entry name" value="PAZ"/>
    <property type="match status" value="1"/>
</dbReference>
<dbReference type="CDD" id="cd04657">
    <property type="entry name" value="Piwi_ago-like"/>
    <property type="match status" value="1"/>
</dbReference>
<dbReference type="InterPro" id="IPR036085">
    <property type="entry name" value="PAZ_dom_sf"/>
</dbReference>
<dbReference type="PROSITE" id="PS50822">
    <property type="entry name" value="PIWI"/>
    <property type="match status" value="1"/>
</dbReference>
<dbReference type="SMART" id="SM01163">
    <property type="entry name" value="DUF1785"/>
    <property type="match status" value="1"/>
</dbReference>
<protein>
    <submittedName>
        <fullName evidence="4">Argonaute 2</fullName>
    </submittedName>
</protein>
<reference evidence="4" key="1">
    <citation type="journal article" date="2017" name="PLoS ONE">
        <title>Distinct fitness costs associated with the knockdown of RNAi pathway genes in western corn rootworm adults.</title>
        <authorList>
            <person name="Wu K."/>
            <person name="Camargo C."/>
            <person name="Fishilevich E."/>
            <person name="Narva K.E."/>
            <person name="Chen X."/>
            <person name="Taylor C.E."/>
            <person name="Siegfried B.D."/>
        </authorList>
    </citation>
    <scope>NUCLEOTIDE SEQUENCE</scope>
</reference>
<feature type="compositionally biased region" description="Low complexity" evidence="1">
    <location>
        <begin position="16"/>
        <end position="26"/>
    </location>
</feature>
<dbReference type="InterPro" id="IPR012337">
    <property type="entry name" value="RNaseH-like_sf"/>
</dbReference>
<dbReference type="InterPro" id="IPR014811">
    <property type="entry name" value="ArgoL1"/>
</dbReference>
<feature type="region of interest" description="Disordered" evidence="1">
    <location>
        <begin position="1"/>
        <end position="49"/>
    </location>
</feature>
<accession>A0A2I6PIY6</accession>
<dbReference type="SUPFAM" id="SSF53098">
    <property type="entry name" value="Ribonuclease H-like"/>
    <property type="match status" value="1"/>
</dbReference>
<dbReference type="InterPro" id="IPR032472">
    <property type="entry name" value="ArgoL2"/>
</dbReference>
<dbReference type="AlphaFoldDB" id="A0A2I6PIY6"/>
<dbReference type="Gene3D" id="2.170.260.10">
    <property type="entry name" value="paz domain"/>
    <property type="match status" value="1"/>
</dbReference>
<feature type="domain" description="PAZ" evidence="2">
    <location>
        <begin position="266"/>
        <end position="378"/>
    </location>
</feature>
<dbReference type="Pfam" id="PF16487">
    <property type="entry name" value="ArgoMid"/>
    <property type="match status" value="1"/>
</dbReference>
<sequence length="871" mass="99512">MGPHGDVPQQPKSANGQQRGGPQQQRRPQDRQQTASVKELTSRMSELQAGPLVPMRLRNPEPGKAGRKIPVETNHLSLALGKLNTAYHYDVDLVPDTPKKFLRTVMELFRQQHYPKRYPAFDGRKNLYSTTMLPFGEQKEGEVTIHDSQNREKIYKVKVKFANSVDLSPLKDYDLSRATPTEAIQVVDIVLRCAPSQNLLQVGRSFFHKPVGEIIDLGEGMEMYHGFYQSAIRGWKPLLNVDVAHKPFPKAIPVIEALLEVINADRYNNKLTRNDLSRPLDRRDLEVFGKYMKQLRVVYEIPNLPSSRRSYKVNGINDPPAVKTFKDANNREITIQRYFETEKRCKLRYPQMPTLWVGSSARSDNPILVPIELCTIEDNQTINRKMTEGQTRNMIRYAATSTTVRKNKIMEGITRANFNNHPTVREFGFSVSSAFEKLDARILPPPRLGYAGKEVNVDKGIWRGDKFFQAVTINKWTIVCADRRPPRPDDLRNLASQLLREARGSGMQIGEAEQPFCTIGDRNMDIKKYFTSVKGKYDVIFVVVPNSGPQYSYVKTAAEINVGCLTQCVKVRTVLKMNSQTALNLLLKVNAKLNGTNHFLSTRPPILNRPTMIMGADVTHPSPDSQHIPSVAAVTASYDPKAFKYNICWRLQPPRQEIIEDLENIVVDQLKFFYESNKGQKPQRIIFFRDGVSDGQFEQVTSAEVRAIRAACKRVQREGYEPAITFLVVQKRHHTRLFPLNPRDSHDRNLNVPAGTCVDTHITHPFMQDFYLVSHASIQGVAKPTKYCTLWDDNDMSNDDIEQLTYFLCHMFTRCNRSVSYPAPTYYAHLAAARGKVYIEPENVDLQNLNREYERFKIQDSIQKGLPMFFV</sequence>
<evidence type="ECO:0000259" key="2">
    <source>
        <dbReference type="PROSITE" id="PS50821"/>
    </source>
</evidence>
<name>A0A2I6PIY6_DIAVI</name>
<evidence type="ECO:0000256" key="1">
    <source>
        <dbReference type="SAM" id="MobiDB-lite"/>
    </source>
</evidence>
<dbReference type="GO" id="GO:0034587">
    <property type="term" value="P:piRNA processing"/>
    <property type="evidence" value="ECO:0007669"/>
    <property type="project" value="UniProtKB-ARBA"/>
</dbReference>
<dbReference type="InterPro" id="IPR003165">
    <property type="entry name" value="Piwi"/>
</dbReference>
<dbReference type="Pfam" id="PF16486">
    <property type="entry name" value="ArgoN"/>
    <property type="match status" value="1"/>
</dbReference>
<feature type="domain" description="Piwi" evidence="3">
    <location>
        <begin position="539"/>
        <end position="840"/>
    </location>
</feature>
<dbReference type="InterPro" id="IPR003100">
    <property type="entry name" value="PAZ_dom"/>
</dbReference>
<dbReference type="GO" id="GO:0003723">
    <property type="term" value="F:RNA binding"/>
    <property type="evidence" value="ECO:0007669"/>
    <property type="project" value="InterPro"/>
</dbReference>